<dbReference type="Proteomes" id="UP000295382">
    <property type="component" value="Unassembled WGS sequence"/>
</dbReference>
<dbReference type="OrthoDB" id="8770768at2"/>
<keyword evidence="1" id="KW-0732">Signal</keyword>
<organism evidence="2 3">
    <name type="scientific">Paucimonas lemoignei</name>
    <name type="common">Pseudomonas lemoignei</name>
    <dbReference type="NCBI Taxonomy" id="29443"/>
    <lineage>
        <taxon>Bacteria</taxon>
        <taxon>Pseudomonadati</taxon>
        <taxon>Pseudomonadota</taxon>
        <taxon>Betaproteobacteria</taxon>
        <taxon>Burkholderiales</taxon>
        <taxon>Burkholderiaceae</taxon>
        <taxon>Paucimonas</taxon>
    </lineage>
</organism>
<dbReference type="AlphaFoldDB" id="A0A4R3HZF9"/>
<dbReference type="InterPro" id="IPR036709">
    <property type="entry name" value="Autotransporte_beta_dom_sf"/>
</dbReference>
<feature type="chain" id="PRO_5020657958" evidence="1">
    <location>
        <begin position="33"/>
        <end position="275"/>
    </location>
</feature>
<dbReference type="Pfam" id="PF13557">
    <property type="entry name" value="Phenol_MetA_deg"/>
    <property type="match status" value="1"/>
</dbReference>
<dbReference type="EMBL" id="SLZQ01000002">
    <property type="protein sequence ID" value="TCS38274.1"/>
    <property type="molecule type" value="Genomic_DNA"/>
</dbReference>
<feature type="signal peptide" evidence="1">
    <location>
        <begin position="1"/>
        <end position="32"/>
    </location>
</feature>
<evidence type="ECO:0000313" key="3">
    <source>
        <dbReference type="Proteomes" id="UP000295382"/>
    </source>
</evidence>
<evidence type="ECO:0000313" key="2">
    <source>
        <dbReference type="EMBL" id="TCS38274.1"/>
    </source>
</evidence>
<comment type="caution">
    <text evidence="2">The sequence shown here is derived from an EMBL/GenBank/DDBJ whole genome shotgun (WGS) entry which is preliminary data.</text>
</comment>
<dbReference type="RefSeq" id="WP_132257278.1">
    <property type="nucleotide sequence ID" value="NZ_SLZQ01000002.1"/>
</dbReference>
<evidence type="ECO:0000256" key="1">
    <source>
        <dbReference type="SAM" id="SignalP"/>
    </source>
</evidence>
<dbReference type="InterPro" id="IPR025737">
    <property type="entry name" value="FApF"/>
</dbReference>
<keyword evidence="3" id="KW-1185">Reference proteome</keyword>
<name>A0A4R3HZF9_PAULE</name>
<accession>A0A4R3HZF9</accession>
<dbReference type="SUPFAM" id="SSF103515">
    <property type="entry name" value="Autotransporter"/>
    <property type="match status" value="1"/>
</dbReference>
<reference evidence="2 3" key="1">
    <citation type="submission" date="2019-03" db="EMBL/GenBank/DDBJ databases">
        <title>Genomic Encyclopedia of Type Strains, Phase IV (KMG-IV): sequencing the most valuable type-strain genomes for metagenomic binning, comparative biology and taxonomic classification.</title>
        <authorList>
            <person name="Goeker M."/>
        </authorList>
    </citation>
    <scope>NUCLEOTIDE SEQUENCE [LARGE SCALE GENOMIC DNA]</scope>
    <source>
        <strain evidence="2 3">DSM 7445</strain>
    </source>
</reference>
<sequence length="275" mass="29419">MYASLQAILHPCSQIIGVLLATSLISAGAAHAASNDKISTDRPDFVESSAVVGKGRLQIETGLAWDRTNTGGTRERSFTTPVLLRMGLGDTWELRLESDGRTIHRSKELATGVATVETGYADASLGAKWHVRDGQGSTPSVGILLNLDMNTGTASFRGNGLRPSLRATAEWELPADFSLGVMPGISYDKTDSGKRFASGIFGIVLGKQWADRFATFIELAAPQIAHASNGDSMVYAGTGATYLLSDSWQVDAALRRGLNRNTPDWAWTIGLSARF</sequence>
<gene>
    <name evidence="2" type="ORF">EDC30_1029</name>
</gene>
<proteinExistence type="predicted"/>
<protein>
    <submittedName>
        <fullName evidence="2">Outer membrane putative beta-barrel porin/alpha-amylase</fullName>
    </submittedName>
</protein>